<keyword evidence="4" id="KW-1185">Reference proteome</keyword>
<dbReference type="PANTHER" id="PTHR21377:SF0">
    <property type="entry name" value="PROTEIN FAM210B, MITOCHONDRIAL"/>
    <property type="match status" value="1"/>
</dbReference>
<protein>
    <recommendedName>
        <fullName evidence="2">DUF1279 domain-containing protein</fullName>
    </recommendedName>
</protein>
<evidence type="ECO:0000313" key="3">
    <source>
        <dbReference type="EMBL" id="KAK4535805.1"/>
    </source>
</evidence>
<name>A0AAV9IU34_CYACA</name>
<dbReference type="AlphaFoldDB" id="A0AAV9IU34"/>
<dbReference type="Pfam" id="PF06916">
    <property type="entry name" value="FAM210A-B_dom"/>
    <property type="match status" value="1"/>
</dbReference>
<keyword evidence="1" id="KW-1133">Transmembrane helix</keyword>
<dbReference type="PANTHER" id="PTHR21377">
    <property type="entry name" value="PROTEIN FAM210B, MITOCHONDRIAL"/>
    <property type="match status" value="1"/>
</dbReference>
<evidence type="ECO:0000259" key="2">
    <source>
        <dbReference type="Pfam" id="PF06916"/>
    </source>
</evidence>
<dbReference type="EMBL" id="JANCYW010000006">
    <property type="protein sequence ID" value="KAK4535805.1"/>
    <property type="molecule type" value="Genomic_DNA"/>
</dbReference>
<gene>
    <name evidence="3" type="ORF">CDCA_CDCA06G1830</name>
</gene>
<accession>A0AAV9IU34</accession>
<keyword evidence="1" id="KW-0812">Transmembrane</keyword>
<dbReference type="Proteomes" id="UP001301350">
    <property type="component" value="Unassembled WGS sequence"/>
</dbReference>
<sequence length="195" mass="20826">MFVSVSASPTFSGWRTAAAVKAGGARVNGEGCQRTLRRHSPLGRGARLAFRPRSPIPGAKLRSVHCSAVPPGEEKVRDEQERAMPDAKQVAKELFTLYGPVYLGTSLVFAAISFVLFYALVSAGVDIRQFIDGLGNLLAKTPIGRPAALDQIPPQVGNAALAYIAHKAASPLRFPITVAAVPLVARLFKKNPKKQ</sequence>
<dbReference type="GO" id="GO:0005739">
    <property type="term" value="C:mitochondrion"/>
    <property type="evidence" value="ECO:0007669"/>
    <property type="project" value="TreeGrafter"/>
</dbReference>
<feature type="domain" description="DUF1279" evidence="2">
    <location>
        <begin position="91"/>
        <end position="183"/>
    </location>
</feature>
<reference evidence="3 4" key="1">
    <citation type="submission" date="2022-07" db="EMBL/GenBank/DDBJ databases">
        <title>Genome-wide signatures of adaptation to extreme environments.</title>
        <authorList>
            <person name="Cho C.H."/>
            <person name="Yoon H.S."/>
        </authorList>
    </citation>
    <scope>NUCLEOTIDE SEQUENCE [LARGE SCALE GENOMIC DNA]</scope>
    <source>
        <strain evidence="3 4">DBV 063 E5</strain>
    </source>
</reference>
<proteinExistence type="predicted"/>
<feature type="transmembrane region" description="Helical" evidence="1">
    <location>
        <begin position="101"/>
        <end position="121"/>
    </location>
</feature>
<evidence type="ECO:0000256" key="1">
    <source>
        <dbReference type="SAM" id="Phobius"/>
    </source>
</evidence>
<dbReference type="InterPro" id="IPR009688">
    <property type="entry name" value="FAM210A/B-like_dom"/>
</dbReference>
<comment type="caution">
    <text evidence="3">The sequence shown here is derived from an EMBL/GenBank/DDBJ whole genome shotgun (WGS) entry which is preliminary data.</text>
</comment>
<evidence type="ECO:0000313" key="4">
    <source>
        <dbReference type="Proteomes" id="UP001301350"/>
    </source>
</evidence>
<keyword evidence="1" id="KW-0472">Membrane</keyword>
<dbReference type="InterPro" id="IPR045866">
    <property type="entry name" value="FAM210A/B-like"/>
</dbReference>
<organism evidence="3 4">
    <name type="scientific">Cyanidium caldarium</name>
    <name type="common">Red alga</name>
    <dbReference type="NCBI Taxonomy" id="2771"/>
    <lineage>
        <taxon>Eukaryota</taxon>
        <taxon>Rhodophyta</taxon>
        <taxon>Bangiophyceae</taxon>
        <taxon>Cyanidiales</taxon>
        <taxon>Cyanidiaceae</taxon>
        <taxon>Cyanidium</taxon>
    </lineage>
</organism>